<evidence type="ECO:0000313" key="5">
    <source>
        <dbReference type="EMBL" id="CAF1103975.1"/>
    </source>
</evidence>
<feature type="region of interest" description="Disordered" evidence="4">
    <location>
        <begin position="93"/>
        <end position="112"/>
    </location>
</feature>
<dbReference type="InterPro" id="IPR036549">
    <property type="entry name" value="CX6/COA6-like_sf"/>
</dbReference>
<comment type="subcellular location">
    <subcellularLocation>
        <location evidence="1">Mitochondrion</location>
    </subcellularLocation>
</comment>
<accession>A0A814PFA5</accession>
<dbReference type="GO" id="GO:0005739">
    <property type="term" value="C:mitochondrion"/>
    <property type="evidence" value="ECO:0007669"/>
    <property type="project" value="UniProtKB-SubCell"/>
</dbReference>
<sequence length="112" mass="13176">MTTSSSIGENHPKSSSECWQARDAWWKCLDLYDNRESDCQKQIEQLHLTCSPSLVHFFEERRKKLIAEKPTRKLMLPRNALHTYLTDFRNNANHNFSSHQTSFPFEDGDDDD</sequence>
<protein>
    <submittedName>
        <fullName evidence="5">Uncharacterized protein</fullName>
    </submittedName>
</protein>
<evidence type="ECO:0000313" key="6">
    <source>
        <dbReference type="Proteomes" id="UP000663828"/>
    </source>
</evidence>
<evidence type="ECO:0000256" key="2">
    <source>
        <dbReference type="ARBA" id="ARBA00023128"/>
    </source>
</evidence>
<dbReference type="EMBL" id="CAJNOR010001236">
    <property type="protein sequence ID" value="CAF1103975.1"/>
    <property type="molecule type" value="Genomic_DNA"/>
</dbReference>
<organism evidence="5 6">
    <name type="scientific">Adineta ricciae</name>
    <name type="common">Rotifer</name>
    <dbReference type="NCBI Taxonomy" id="249248"/>
    <lineage>
        <taxon>Eukaryota</taxon>
        <taxon>Metazoa</taxon>
        <taxon>Spiralia</taxon>
        <taxon>Gnathifera</taxon>
        <taxon>Rotifera</taxon>
        <taxon>Eurotatoria</taxon>
        <taxon>Bdelloidea</taxon>
        <taxon>Adinetida</taxon>
        <taxon>Adinetidae</taxon>
        <taxon>Adineta</taxon>
    </lineage>
</organism>
<dbReference type="AlphaFoldDB" id="A0A814PFA5"/>
<dbReference type="SUPFAM" id="SSF47694">
    <property type="entry name" value="Cytochrome c oxidase subunit h"/>
    <property type="match status" value="1"/>
</dbReference>
<evidence type="ECO:0000256" key="4">
    <source>
        <dbReference type="SAM" id="MobiDB-lite"/>
    </source>
</evidence>
<comment type="caution">
    <text evidence="5">The sequence shown here is derived from an EMBL/GenBank/DDBJ whole genome shotgun (WGS) entry which is preliminary data.</text>
</comment>
<name>A0A814PFA5_ADIRI</name>
<proteinExistence type="predicted"/>
<evidence type="ECO:0000256" key="3">
    <source>
        <dbReference type="ARBA" id="ARBA00023157"/>
    </source>
</evidence>
<dbReference type="Proteomes" id="UP000663828">
    <property type="component" value="Unassembled WGS sequence"/>
</dbReference>
<keyword evidence="2" id="KW-0496">Mitochondrion</keyword>
<dbReference type="Pfam" id="PF02297">
    <property type="entry name" value="COX6B"/>
    <property type="match status" value="1"/>
</dbReference>
<evidence type="ECO:0000256" key="1">
    <source>
        <dbReference type="ARBA" id="ARBA00004173"/>
    </source>
</evidence>
<dbReference type="Gene3D" id="1.10.10.140">
    <property type="entry name" value="Cytochrome c oxidase, subunit VIb"/>
    <property type="match status" value="1"/>
</dbReference>
<dbReference type="InterPro" id="IPR048280">
    <property type="entry name" value="COX6B-like"/>
</dbReference>
<reference evidence="5" key="1">
    <citation type="submission" date="2021-02" db="EMBL/GenBank/DDBJ databases">
        <authorList>
            <person name="Nowell W R."/>
        </authorList>
    </citation>
    <scope>NUCLEOTIDE SEQUENCE</scope>
</reference>
<gene>
    <name evidence="5" type="ORF">XAT740_LOCUS18506</name>
</gene>
<feature type="compositionally biased region" description="Polar residues" evidence="4">
    <location>
        <begin position="93"/>
        <end position="103"/>
    </location>
</feature>
<keyword evidence="6" id="KW-1185">Reference proteome</keyword>
<keyword evidence="3" id="KW-1015">Disulfide bond</keyword>